<dbReference type="GO" id="GO:0071555">
    <property type="term" value="P:cell wall organization"/>
    <property type="evidence" value="ECO:0007669"/>
    <property type="project" value="UniProtKB-KW"/>
</dbReference>
<dbReference type="GO" id="GO:0016881">
    <property type="term" value="F:acid-amino acid ligase activity"/>
    <property type="evidence" value="ECO:0007669"/>
    <property type="project" value="InterPro"/>
</dbReference>
<accession>A0AAW9MTB0</accession>
<keyword evidence="2" id="KW-0547">Nucleotide-binding</keyword>
<dbReference type="GO" id="GO:0008360">
    <property type="term" value="P:regulation of cell shape"/>
    <property type="evidence" value="ECO:0007669"/>
    <property type="project" value="UniProtKB-KW"/>
</dbReference>
<gene>
    <name evidence="2" type="primary">murT</name>
    <name evidence="5" type="ORF">VLK81_05205</name>
</gene>
<dbReference type="Proteomes" id="UP001357733">
    <property type="component" value="Unassembled WGS sequence"/>
</dbReference>
<keyword evidence="2 5" id="KW-0436">Ligase</keyword>
<protein>
    <recommendedName>
        <fullName evidence="2">Lipid II isoglutaminyl synthase (glutamine-hydrolyzing) subunit MurT</fullName>
        <ecNumber evidence="2">6.3.5.13</ecNumber>
    </recommendedName>
</protein>
<evidence type="ECO:0000256" key="2">
    <source>
        <dbReference type="HAMAP-Rule" id="MF_02214"/>
    </source>
</evidence>
<dbReference type="GO" id="GO:0008270">
    <property type="term" value="F:zinc ion binding"/>
    <property type="evidence" value="ECO:0007669"/>
    <property type="project" value="UniProtKB-UniRule"/>
</dbReference>
<dbReference type="InterPro" id="IPR013221">
    <property type="entry name" value="Mur_ligase_cen"/>
</dbReference>
<dbReference type="Pfam" id="PF08353">
    <property type="entry name" value="MurT_C"/>
    <property type="match status" value="1"/>
</dbReference>
<dbReference type="EC" id="6.3.5.13" evidence="2"/>
<comment type="pathway">
    <text evidence="1 2">Cell wall biogenesis; peptidoglycan biosynthesis.</text>
</comment>
<feature type="binding site" evidence="2">
    <location>
        <position position="203"/>
    </location>
    <ligand>
        <name>Zn(2+)</name>
        <dbReference type="ChEBI" id="CHEBI:29105"/>
    </ligand>
</feature>
<evidence type="ECO:0000313" key="6">
    <source>
        <dbReference type="Proteomes" id="UP001357733"/>
    </source>
</evidence>
<comment type="catalytic activity">
    <reaction evidence="2">
        <text>beta-D-GlcNAc-(1-&gt;4)-Mur2Ac(oyl-L-Ala-gamma-D-Glu-L-Lys-D-Ala-D-Ala)-di-trans,octa-cis-undecaprenyl diphosphate + L-glutamine + ATP + H2O = beta-D-GlcNAc-(1-&gt;4)-Mur2Ac(oyl-L-Ala-D-isoglutaminyl-L-Lys-D-Ala-D-Ala)-di-trans,octa-cis-undecaprenyl diphosphate + L-glutamate + ADP + phosphate + H(+)</text>
        <dbReference type="Rhea" id="RHEA:57928"/>
        <dbReference type="ChEBI" id="CHEBI:15377"/>
        <dbReference type="ChEBI" id="CHEBI:15378"/>
        <dbReference type="ChEBI" id="CHEBI:29985"/>
        <dbReference type="ChEBI" id="CHEBI:30616"/>
        <dbReference type="ChEBI" id="CHEBI:43474"/>
        <dbReference type="ChEBI" id="CHEBI:58359"/>
        <dbReference type="ChEBI" id="CHEBI:60033"/>
        <dbReference type="ChEBI" id="CHEBI:62233"/>
        <dbReference type="ChEBI" id="CHEBI:456216"/>
        <dbReference type="EC" id="6.3.5.13"/>
    </reaction>
</comment>
<dbReference type="RefSeq" id="WP_324619606.1">
    <property type="nucleotide sequence ID" value="NZ_JAYKOT010000003.1"/>
</dbReference>
<comment type="subunit">
    <text evidence="2">Forms a heterodimer with GatD.</text>
</comment>
<evidence type="ECO:0000259" key="4">
    <source>
        <dbReference type="Pfam" id="PF08353"/>
    </source>
</evidence>
<sequence>MTKLAIILAKIIIFFGDIFKRGSALPGYIAQKIDKNIFNNLQYPQNIIMVTGTNGKTSTTNFIARIISGSPYKVIVNKEGANMPQGILTCLLRNASISGKVNSDVAVLEVDEGFLGSIISKIKPNYLLITNLFDDQVDRFGTSYDLQNKLKEIDYSGIKLVLNANDPLLVDLSKKVSADEIIYFGLDSYKDEENNFSVACPNCKKPLTYSNTMYSKIGIFSCSCGLATPKAKYLAENININSGEFTLNSHKFTSNYKTDYFIFNLLGAISICKELGLTNSLIDKQIEDFEIKGGRLEKFTFNGEDSFLNLIKNPAGLSASLSYIESLKRDNFNLYLGVNKNPADGTDASWLSKVDFSLLKSASVNKIFIEGGALEEIKDAFRNQNIDENKIISNLSTEEIVKEMKNDNRQAFFLVNYTKMADLRSALGLN</sequence>
<dbReference type="EMBL" id="JAYKOT010000003">
    <property type="protein sequence ID" value="MEB3429416.1"/>
    <property type="molecule type" value="Genomic_DNA"/>
</dbReference>
<feature type="binding site" evidence="2">
    <location>
        <position position="200"/>
    </location>
    <ligand>
        <name>Zn(2+)</name>
        <dbReference type="ChEBI" id="CHEBI:29105"/>
    </ligand>
</feature>
<keyword evidence="2" id="KW-0133">Cell shape</keyword>
<comment type="function">
    <text evidence="2">The lipid II isoglutaminyl synthase complex catalyzes the formation of alpha-D-isoglutamine in the cell wall lipid II stem peptide. The MurT subunit catalyzes the ATP-dependent amidation of D-glutamate residue of lipid II, converting it to an isoglutamine residue.</text>
</comment>
<keyword evidence="2" id="KW-0479">Metal-binding</keyword>
<feature type="active site" evidence="2">
    <location>
        <position position="347"/>
    </location>
</feature>
<keyword evidence="2" id="KW-0961">Cell wall biogenesis/degradation</keyword>
<comment type="catalytic activity">
    <reaction evidence="2">
        <text>beta-D-GlcNAc-(1-&gt;4)-Mur2Ac(oyl-L-Ala-gamma-D-Glu-L-Lys-D-Ala-D-Ala)-di-trans,octa-cis-undecaprenyl diphosphate + ATP = beta-D-GlcNAc-(1-&gt;4)-Mur2Ac(oyl-L-Ala-gamma-D-O-P-Glu-L-Lys-D-Ala-D-Ala)-di-trans,octa-cis-undecaprenyl diphosphate + ADP</text>
        <dbReference type="Rhea" id="RHEA:59488"/>
        <dbReference type="ChEBI" id="CHEBI:30616"/>
        <dbReference type="ChEBI" id="CHEBI:60033"/>
        <dbReference type="ChEBI" id="CHEBI:143132"/>
        <dbReference type="ChEBI" id="CHEBI:456216"/>
    </reaction>
</comment>
<dbReference type="GO" id="GO:0140282">
    <property type="term" value="F:carbon-nitrogen ligase activity on lipid II"/>
    <property type="evidence" value="ECO:0007669"/>
    <property type="project" value="UniProtKB-UniRule"/>
</dbReference>
<dbReference type="GO" id="GO:0009252">
    <property type="term" value="P:peptidoglycan biosynthetic process"/>
    <property type="evidence" value="ECO:0007669"/>
    <property type="project" value="UniProtKB-UniRule"/>
</dbReference>
<keyword evidence="2" id="KW-0862">Zinc</keyword>
<dbReference type="Gene3D" id="3.40.1190.10">
    <property type="entry name" value="Mur-like, catalytic domain"/>
    <property type="match status" value="1"/>
</dbReference>
<keyword evidence="2" id="KW-0067">ATP-binding</keyword>
<dbReference type="Pfam" id="PF08245">
    <property type="entry name" value="Mur_ligase_M"/>
    <property type="match status" value="1"/>
</dbReference>
<dbReference type="SUPFAM" id="SSF53623">
    <property type="entry name" value="MurD-like peptide ligases, catalytic domain"/>
    <property type="match status" value="1"/>
</dbReference>
<comment type="catalytic activity">
    <reaction evidence="2">
        <text>beta-D-GlcNAc-(1-&gt;4)-Mur2Ac(oyl-L-Ala-gamma-D-O-P-Glu-L-Lys-D-Ala-D-Ala)-di-trans,octa-cis-undecaprenyl diphosphate + NH4(+) = beta-D-GlcNAc-(1-&gt;4)-Mur2Ac(oyl-L-Ala-D-isoglutaminyl-L-Lys-D-Ala-D-Ala)-di-trans,octa-cis-undecaprenyl diphosphate + phosphate + H(+)</text>
        <dbReference type="Rhea" id="RHEA:57932"/>
        <dbReference type="ChEBI" id="CHEBI:15378"/>
        <dbReference type="ChEBI" id="CHEBI:28938"/>
        <dbReference type="ChEBI" id="CHEBI:43474"/>
        <dbReference type="ChEBI" id="CHEBI:62233"/>
        <dbReference type="ChEBI" id="CHEBI:143132"/>
    </reaction>
</comment>
<keyword evidence="6" id="KW-1185">Reference proteome</keyword>
<feature type="domain" description="Mur ligase central" evidence="3">
    <location>
        <begin position="50"/>
        <end position="191"/>
    </location>
</feature>
<comment type="caution">
    <text evidence="5">The sequence shown here is derived from an EMBL/GenBank/DDBJ whole genome shotgun (WGS) entry which is preliminary data.</text>
</comment>
<evidence type="ECO:0000259" key="3">
    <source>
        <dbReference type="Pfam" id="PF08245"/>
    </source>
</evidence>
<feature type="domain" description="Lipid II isoglutaminyl synthase (glutamine-hydrolyzing) subunit MurT C-terminal" evidence="4">
    <location>
        <begin position="310"/>
        <end position="420"/>
    </location>
</feature>
<dbReference type="InterPro" id="IPR043703">
    <property type="entry name" value="Lipid_II_synth_MurT"/>
</dbReference>
<dbReference type="InterPro" id="IPR036565">
    <property type="entry name" value="Mur-like_cat_sf"/>
</dbReference>
<dbReference type="PANTHER" id="PTHR23135">
    <property type="entry name" value="MUR LIGASE FAMILY MEMBER"/>
    <property type="match status" value="1"/>
</dbReference>
<proteinExistence type="inferred from homology"/>
<dbReference type="AlphaFoldDB" id="A0AAW9MTB0"/>
<reference evidence="5 6" key="1">
    <citation type="submission" date="2024-01" db="EMBL/GenBank/DDBJ databases">
        <title>Complete genome sequence of Citroniella saccharovorans strain M6.X9, isolated from human fecal sample.</title>
        <authorList>
            <person name="Cheng G."/>
            <person name="Westerholm M."/>
            <person name="Schnurer A."/>
        </authorList>
    </citation>
    <scope>NUCLEOTIDE SEQUENCE [LARGE SCALE GENOMIC DNA]</scope>
    <source>
        <strain evidence="5 6">DSM 29873</strain>
    </source>
</reference>
<evidence type="ECO:0000313" key="5">
    <source>
        <dbReference type="EMBL" id="MEB3429416.1"/>
    </source>
</evidence>
<dbReference type="PANTHER" id="PTHR23135:SF7">
    <property type="entry name" value="LIPID II ISOGLUTAMINYL SYNTHASE (GLUTAMINE-HYDROLYZING) SUBUNIT MURT"/>
    <property type="match status" value="1"/>
</dbReference>
<comment type="similarity">
    <text evidence="2">Belongs to the MurCDEF family. MurT subfamily.</text>
</comment>
<dbReference type="HAMAP" id="MF_02214">
    <property type="entry name" value="Lipid_II_synth_MurT"/>
    <property type="match status" value="1"/>
</dbReference>
<keyword evidence="2" id="KW-0573">Peptidoglycan synthesis</keyword>
<dbReference type="GO" id="GO:0005524">
    <property type="term" value="F:ATP binding"/>
    <property type="evidence" value="ECO:0007669"/>
    <property type="project" value="UniProtKB-UniRule"/>
</dbReference>
<organism evidence="5 6">
    <name type="scientific">Citroniella saccharovorans</name>
    <dbReference type="NCBI Taxonomy" id="2053367"/>
    <lineage>
        <taxon>Bacteria</taxon>
        <taxon>Bacillati</taxon>
        <taxon>Bacillota</taxon>
        <taxon>Tissierellia</taxon>
        <taxon>Tissierellales</taxon>
        <taxon>Peptoniphilaceae</taxon>
        <taxon>Citroniella</taxon>
    </lineage>
</organism>
<dbReference type="InterPro" id="IPR013564">
    <property type="entry name" value="MurT_C"/>
</dbReference>
<feature type="binding site" evidence="2">
    <location>
        <position position="222"/>
    </location>
    <ligand>
        <name>Zn(2+)</name>
        <dbReference type="ChEBI" id="CHEBI:29105"/>
    </ligand>
</feature>
<feature type="binding site" evidence="2">
    <location>
        <position position="224"/>
    </location>
    <ligand>
        <name>Zn(2+)</name>
        <dbReference type="ChEBI" id="CHEBI:29105"/>
    </ligand>
</feature>
<name>A0AAW9MTB0_9FIRM</name>
<evidence type="ECO:0000256" key="1">
    <source>
        <dbReference type="ARBA" id="ARBA00004752"/>
    </source>
</evidence>